<dbReference type="InterPro" id="IPR052935">
    <property type="entry name" value="Mg2+_PAP"/>
</dbReference>
<name>A0A1B1BIU7_9MICO</name>
<gene>
    <name evidence="2" type="ORF">PA27867_1600</name>
</gene>
<keyword evidence="3" id="KW-1185">Reference proteome</keyword>
<proteinExistence type="predicted"/>
<dbReference type="STRING" id="670052.PA27867_1600"/>
<evidence type="ECO:0000313" key="2">
    <source>
        <dbReference type="EMBL" id="ANP72557.1"/>
    </source>
</evidence>
<sequence length="366" mass="40252">MSKFPATASAPLNPARMMHRAARIEDWLHDKREKFARRRGHKPIVIPYTGYGTPERVRVLCRVLLAKPATAAAVARKRRRNDGRDASIRGWRSFLSVPVNDVTVTIDIGGHAHRVQADRGGVVDTVMDVALEPGWHTAMLHTEASTPVEAPVFVVAPDVRRGIISDVDDTVMVTTLPRPLLAAWNTFVLDEHARVPTPGMAVLLDRLADATPGAPVIYLSTGAWNVAPTLSRFLSRNLYPAGALLLTDWGPTHDRLFRSGREHKRENLRRLAQEFPEMQWILIGDDGQHDEAIYSEFQQDFPQSVAAVAIRRLSPSEAVLAGRRAKDAVEAKPDPLWVYGPDGASLATQLADLGLIVDPGLPGPTE</sequence>
<dbReference type="PANTHER" id="PTHR28208:SF3">
    <property type="entry name" value="PHOSPHATIDATE PHOSPHATASE APP1"/>
    <property type="match status" value="1"/>
</dbReference>
<reference evidence="2 3" key="1">
    <citation type="submission" date="2016-06" db="EMBL/GenBank/DDBJ databases">
        <title>Genome sequencing of Cryobacterium arcticum PAMC 27867.</title>
        <authorList>
            <person name="Lee J."/>
            <person name="Kim O.-S."/>
        </authorList>
    </citation>
    <scope>NUCLEOTIDE SEQUENCE [LARGE SCALE GENOMIC DNA]</scope>
    <source>
        <strain evidence="2 3">PAMC 27867</strain>
    </source>
</reference>
<dbReference type="PANTHER" id="PTHR28208">
    <property type="entry name" value="PHOSPHATIDATE PHOSPHATASE APP1"/>
    <property type="match status" value="1"/>
</dbReference>
<dbReference type="Pfam" id="PF09949">
    <property type="entry name" value="APP1_cat"/>
    <property type="match status" value="1"/>
</dbReference>
<accession>A0A1B1BIU7</accession>
<evidence type="ECO:0000259" key="1">
    <source>
        <dbReference type="Pfam" id="PF09949"/>
    </source>
</evidence>
<feature type="domain" description="Phosphatidate phosphatase APP1 catalytic" evidence="1">
    <location>
        <begin position="162"/>
        <end position="312"/>
    </location>
</feature>
<dbReference type="AlphaFoldDB" id="A0A1B1BIU7"/>
<dbReference type="EMBL" id="CP016282">
    <property type="protein sequence ID" value="ANP72557.1"/>
    <property type="molecule type" value="Genomic_DNA"/>
</dbReference>
<dbReference type="PATRIC" id="fig|670052.7.peg.1656"/>
<organism evidence="2 3">
    <name type="scientific">Cryobacterium arcticum</name>
    <dbReference type="NCBI Taxonomy" id="670052"/>
    <lineage>
        <taxon>Bacteria</taxon>
        <taxon>Bacillati</taxon>
        <taxon>Actinomycetota</taxon>
        <taxon>Actinomycetes</taxon>
        <taxon>Micrococcales</taxon>
        <taxon>Microbacteriaceae</taxon>
        <taxon>Cryobacterium</taxon>
    </lineage>
</organism>
<dbReference type="InterPro" id="IPR019236">
    <property type="entry name" value="APP1_cat"/>
</dbReference>
<dbReference type="Proteomes" id="UP000092582">
    <property type="component" value="Chromosome 1"/>
</dbReference>
<dbReference type="GO" id="GO:0008195">
    <property type="term" value="F:phosphatidate phosphatase activity"/>
    <property type="evidence" value="ECO:0007669"/>
    <property type="project" value="InterPro"/>
</dbReference>
<evidence type="ECO:0000313" key="3">
    <source>
        <dbReference type="Proteomes" id="UP000092582"/>
    </source>
</evidence>
<protein>
    <submittedName>
        <fullName evidence="2">ACP synthase</fullName>
    </submittedName>
</protein>
<dbReference type="KEGG" id="cart:PA27867_1600"/>